<evidence type="ECO:0000313" key="11">
    <source>
        <dbReference type="Proteomes" id="UP000261540"/>
    </source>
</evidence>
<dbReference type="GO" id="GO:0005484">
    <property type="term" value="F:SNAP receptor activity"/>
    <property type="evidence" value="ECO:0007669"/>
    <property type="project" value="InterPro"/>
</dbReference>
<dbReference type="SMART" id="SM00503">
    <property type="entry name" value="SynN"/>
    <property type="match status" value="1"/>
</dbReference>
<dbReference type="SMART" id="SM00397">
    <property type="entry name" value="t_SNARE"/>
    <property type="match status" value="1"/>
</dbReference>
<dbReference type="GO" id="GO:0031201">
    <property type="term" value="C:SNARE complex"/>
    <property type="evidence" value="ECO:0007669"/>
    <property type="project" value="TreeGrafter"/>
</dbReference>
<dbReference type="GeneTree" id="ENSGT01030000234627"/>
<keyword evidence="6 8" id="KW-0472">Membrane</keyword>
<keyword evidence="11" id="KW-1185">Reference proteome</keyword>
<dbReference type="GO" id="GO:0098967">
    <property type="term" value="P:exocytic insertion of neurotransmitter receptor to postsynaptic membrane"/>
    <property type="evidence" value="ECO:0007669"/>
    <property type="project" value="TreeGrafter"/>
</dbReference>
<evidence type="ECO:0000256" key="4">
    <source>
        <dbReference type="ARBA" id="ARBA00022989"/>
    </source>
</evidence>
<dbReference type="GO" id="GO:0048278">
    <property type="term" value="P:vesicle docking"/>
    <property type="evidence" value="ECO:0007669"/>
    <property type="project" value="TreeGrafter"/>
</dbReference>
<dbReference type="PANTHER" id="PTHR19957:SF34">
    <property type="entry name" value="SYNTAXIN-3"/>
    <property type="match status" value="1"/>
</dbReference>
<protein>
    <submittedName>
        <fullName evidence="10">Syntaxin 3b</fullName>
    </submittedName>
</protein>
<dbReference type="GO" id="GO:0098794">
    <property type="term" value="C:postsynapse"/>
    <property type="evidence" value="ECO:0007669"/>
    <property type="project" value="TreeGrafter"/>
</dbReference>
<keyword evidence="3 8" id="KW-0812">Transmembrane</keyword>
<dbReference type="InterPro" id="IPR010989">
    <property type="entry name" value="SNARE"/>
</dbReference>
<reference evidence="10" key="1">
    <citation type="submission" date="2025-08" db="UniProtKB">
        <authorList>
            <consortium name="Ensembl"/>
        </authorList>
    </citation>
    <scope>IDENTIFICATION</scope>
</reference>
<dbReference type="InterPro" id="IPR006011">
    <property type="entry name" value="Syntaxin_N"/>
</dbReference>
<feature type="transmembrane region" description="Helical" evidence="8">
    <location>
        <begin position="294"/>
        <end position="313"/>
    </location>
</feature>
<dbReference type="Gene3D" id="1.20.58.70">
    <property type="match status" value="1"/>
</dbReference>
<dbReference type="STRING" id="1676925.ENSPKIP00000000592"/>
<evidence type="ECO:0000256" key="8">
    <source>
        <dbReference type="SAM" id="Phobius"/>
    </source>
</evidence>
<evidence type="ECO:0000256" key="6">
    <source>
        <dbReference type="ARBA" id="ARBA00023136"/>
    </source>
</evidence>
<evidence type="ECO:0000256" key="7">
    <source>
        <dbReference type="RuleBase" id="RU003858"/>
    </source>
</evidence>
<organism evidence="10 11">
    <name type="scientific">Paramormyrops kingsleyae</name>
    <dbReference type="NCBI Taxonomy" id="1676925"/>
    <lineage>
        <taxon>Eukaryota</taxon>
        <taxon>Metazoa</taxon>
        <taxon>Chordata</taxon>
        <taxon>Craniata</taxon>
        <taxon>Vertebrata</taxon>
        <taxon>Euteleostomi</taxon>
        <taxon>Actinopterygii</taxon>
        <taxon>Neopterygii</taxon>
        <taxon>Teleostei</taxon>
        <taxon>Osteoglossocephala</taxon>
        <taxon>Osteoglossomorpha</taxon>
        <taxon>Osteoglossiformes</taxon>
        <taxon>Mormyridae</taxon>
        <taxon>Paramormyrops</taxon>
    </lineage>
</organism>
<accession>A0A3B3Q2F1</accession>
<evidence type="ECO:0000256" key="5">
    <source>
        <dbReference type="ARBA" id="ARBA00023054"/>
    </source>
</evidence>
<dbReference type="GO" id="GO:0000149">
    <property type="term" value="F:SNARE binding"/>
    <property type="evidence" value="ECO:0007669"/>
    <property type="project" value="TreeGrafter"/>
</dbReference>
<dbReference type="AlphaFoldDB" id="A0A3B3Q2F1"/>
<evidence type="ECO:0000259" key="9">
    <source>
        <dbReference type="PROSITE" id="PS50192"/>
    </source>
</evidence>
<name>A0A3B3Q2F1_9TELE</name>
<evidence type="ECO:0000256" key="2">
    <source>
        <dbReference type="ARBA" id="ARBA00009063"/>
    </source>
</evidence>
<dbReference type="FunFam" id="1.20.58.70:FF:000001">
    <property type="entry name" value="Syntaxin 3"/>
    <property type="match status" value="1"/>
</dbReference>
<reference evidence="10" key="2">
    <citation type="submission" date="2025-09" db="UniProtKB">
        <authorList>
            <consortium name="Ensembl"/>
        </authorList>
    </citation>
    <scope>IDENTIFICATION</scope>
</reference>
<keyword evidence="4 8" id="KW-1133">Transmembrane helix</keyword>
<evidence type="ECO:0000256" key="3">
    <source>
        <dbReference type="ARBA" id="ARBA00022692"/>
    </source>
</evidence>
<sequence>MKDRLEQLKATCDTDDVEDVEIAVDNPAFMDEFFDQIDEIRTNIEKMEGSVTEAKRLYSLILSAPTSDQKTQDDLEAITNNIKKRARSTHSKLKSIEQNLLREEERASTDMRIRKSQHSVLSRKFVEVMTKYNEAQVDFRERSKGRIQRQLEITGKTTTDEELEEMLESGNAAVFTAGIVDSGISKQALSEIEARHKDIVKLESSIRELHEMFVDIAMLVENQGEIVDNIEVHVSKAVDHIAVAKIETKKAVRYQKKSRKGGMIDRIENNMDQSVGLVEQALPDTKTAEAHWKMIILGVCVAVLLVIILAVVLSQTV</sequence>
<dbReference type="PROSITE" id="PS50192">
    <property type="entry name" value="T_SNARE"/>
    <property type="match status" value="1"/>
</dbReference>
<proteinExistence type="inferred from homology"/>
<dbReference type="GO" id="GO:0005886">
    <property type="term" value="C:plasma membrane"/>
    <property type="evidence" value="ECO:0007669"/>
    <property type="project" value="TreeGrafter"/>
</dbReference>
<dbReference type="CDD" id="cd00179">
    <property type="entry name" value="SynN"/>
    <property type="match status" value="1"/>
</dbReference>
<dbReference type="Gene3D" id="1.20.5.110">
    <property type="match status" value="2"/>
</dbReference>
<dbReference type="SUPFAM" id="SSF47661">
    <property type="entry name" value="t-snare proteins"/>
    <property type="match status" value="1"/>
</dbReference>
<dbReference type="PANTHER" id="PTHR19957">
    <property type="entry name" value="SYNTAXIN"/>
    <property type="match status" value="1"/>
</dbReference>
<feature type="domain" description="T-SNARE coiled-coil homology" evidence="9">
    <location>
        <begin position="189"/>
        <end position="251"/>
    </location>
</feature>
<dbReference type="Pfam" id="PF00804">
    <property type="entry name" value="Syntaxin"/>
    <property type="match status" value="1"/>
</dbReference>
<dbReference type="GO" id="GO:0006886">
    <property type="term" value="P:intracellular protein transport"/>
    <property type="evidence" value="ECO:0007669"/>
    <property type="project" value="InterPro"/>
</dbReference>
<dbReference type="Pfam" id="PF05739">
    <property type="entry name" value="SNARE"/>
    <property type="match status" value="1"/>
</dbReference>
<dbReference type="GO" id="GO:0012505">
    <property type="term" value="C:endomembrane system"/>
    <property type="evidence" value="ECO:0007669"/>
    <property type="project" value="TreeGrafter"/>
</dbReference>
<dbReference type="Proteomes" id="UP000261540">
    <property type="component" value="Unplaced"/>
</dbReference>
<dbReference type="InterPro" id="IPR006012">
    <property type="entry name" value="Syntaxin/epimorphin_CS"/>
</dbReference>
<comment type="subcellular location">
    <subcellularLocation>
        <location evidence="1">Membrane</location>
        <topology evidence="1">Single-pass type IV membrane protein</topology>
    </subcellularLocation>
</comment>
<evidence type="ECO:0000256" key="1">
    <source>
        <dbReference type="ARBA" id="ARBA00004211"/>
    </source>
</evidence>
<dbReference type="InterPro" id="IPR045242">
    <property type="entry name" value="Syntaxin"/>
</dbReference>
<dbReference type="InterPro" id="IPR000727">
    <property type="entry name" value="T_SNARE_dom"/>
</dbReference>
<dbReference type="GO" id="GO:0006906">
    <property type="term" value="P:vesicle fusion"/>
    <property type="evidence" value="ECO:0007669"/>
    <property type="project" value="TreeGrafter"/>
</dbReference>
<comment type="similarity">
    <text evidence="2 7">Belongs to the syntaxin family.</text>
</comment>
<evidence type="ECO:0000313" key="10">
    <source>
        <dbReference type="Ensembl" id="ENSPKIP00000000592.1"/>
    </source>
</evidence>
<dbReference type="PROSITE" id="PS00914">
    <property type="entry name" value="SYNTAXIN"/>
    <property type="match status" value="1"/>
</dbReference>
<dbReference type="Ensembl" id="ENSPKIT00000024490.1">
    <property type="protein sequence ID" value="ENSPKIP00000000592.1"/>
    <property type="gene ID" value="ENSPKIG00000019165.1"/>
</dbReference>
<keyword evidence="5" id="KW-0175">Coiled coil</keyword>